<dbReference type="Pfam" id="PF00657">
    <property type="entry name" value="Lipase_GDSL"/>
    <property type="match status" value="1"/>
</dbReference>
<dbReference type="InterPro" id="IPR036514">
    <property type="entry name" value="SGNH_hydro_sf"/>
</dbReference>
<feature type="signal peptide" evidence="1">
    <location>
        <begin position="1"/>
        <end position="23"/>
    </location>
</feature>
<dbReference type="PANTHER" id="PTHR30383">
    <property type="entry name" value="THIOESTERASE 1/PROTEASE 1/LYSOPHOSPHOLIPASE L1"/>
    <property type="match status" value="1"/>
</dbReference>
<evidence type="ECO:0000256" key="1">
    <source>
        <dbReference type="SAM" id="SignalP"/>
    </source>
</evidence>
<dbReference type="AlphaFoldDB" id="A0A7C2NYM2"/>
<dbReference type="InterPro" id="IPR051532">
    <property type="entry name" value="Ester_Hydrolysis_Enzymes"/>
</dbReference>
<name>A0A7C2NYM2_9PLAN</name>
<dbReference type="PANTHER" id="PTHR30383:SF5">
    <property type="entry name" value="SGNH HYDROLASE-TYPE ESTERASE DOMAIN-CONTAINING PROTEIN"/>
    <property type="match status" value="1"/>
</dbReference>
<protein>
    <recommendedName>
        <fullName evidence="3">SGNH hydrolase-type esterase domain-containing protein</fullName>
    </recommendedName>
</protein>
<dbReference type="Gene3D" id="3.40.50.1110">
    <property type="entry name" value="SGNH hydrolase"/>
    <property type="match status" value="1"/>
</dbReference>
<evidence type="ECO:0000313" key="2">
    <source>
        <dbReference type="EMBL" id="HEN13872.1"/>
    </source>
</evidence>
<evidence type="ECO:0008006" key="3">
    <source>
        <dbReference type="Google" id="ProtNLM"/>
    </source>
</evidence>
<feature type="chain" id="PRO_5027668780" description="SGNH hydrolase-type esterase domain-containing protein" evidence="1">
    <location>
        <begin position="24"/>
        <end position="383"/>
    </location>
</feature>
<keyword evidence="1" id="KW-0732">Signal</keyword>
<sequence>MNGVQRSVVLCIALRFLSGGPAAALSDEGSSSDVRLALPPAAYAVAGAEISVYFDNIVLTPQPSDVRFVVSCRIGRTEVNRWTATPTESDVGDHLWSVEVFRGDQAIAKGTMTWHVSSASAGKQRRFRLLLVGDSLTHATVYANDLARRLSAPDQPEWTMLGTHRPPAASPGVAHEGYGGWTWERFVRHYDPMPDPRQRRYSSPFVSLVDGRPQLDIARYVRESCGGHSPDCVLFLLGINDCFAANPDDPIALEAHIDRVFGHAETLLKAFRAAVPEAQLGVCLTPPPNARESGFEASYQGRYHRWGWKRIQHRLVERELQQFSHRERDRIYVVPTQLNLDPVLGYPVDNGVHPNELGYQQLAASLHAWLLARLQATDASATN</sequence>
<reference evidence="2" key="1">
    <citation type="journal article" date="2020" name="mSystems">
        <title>Genome- and Community-Level Interaction Insights into Carbon Utilization and Element Cycling Functions of Hydrothermarchaeota in Hydrothermal Sediment.</title>
        <authorList>
            <person name="Zhou Z."/>
            <person name="Liu Y."/>
            <person name="Xu W."/>
            <person name="Pan J."/>
            <person name="Luo Z.H."/>
            <person name="Li M."/>
        </authorList>
    </citation>
    <scope>NUCLEOTIDE SEQUENCE [LARGE SCALE GENOMIC DNA]</scope>
    <source>
        <strain evidence="2">SpSt-339</strain>
    </source>
</reference>
<organism evidence="2">
    <name type="scientific">Schlesneria paludicola</name>
    <dbReference type="NCBI Taxonomy" id="360056"/>
    <lineage>
        <taxon>Bacteria</taxon>
        <taxon>Pseudomonadati</taxon>
        <taxon>Planctomycetota</taxon>
        <taxon>Planctomycetia</taxon>
        <taxon>Planctomycetales</taxon>
        <taxon>Planctomycetaceae</taxon>
        <taxon>Schlesneria</taxon>
    </lineage>
</organism>
<comment type="caution">
    <text evidence="2">The sequence shown here is derived from an EMBL/GenBank/DDBJ whole genome shotgun (WGS) entry which is preliminary data.</text>
</comment>
<dbReference type="InterPro" id="IPR001087">
    <property type="entry name" value="GDSL"/>
</dbReference>
<proteinExistence type="predicted"/>
<gene>
    <name evidence="2" type="ORF">ENQ76_00180</name>
</gene>
<dbReference type="GO" id="GO:0004622">
    <property type="term" value="F:phosphatidylcholine lysophospholipase activity"/>
    <property type="evidence" value="ECO:0007669"/>
    <property type="project" value="TreeGrafter"/>
</dbReference>
<dbReference type="SUPFAM" id="SSF52266">
    <property type="entry name" value="SGNH hydrolase"/>
    <property type="match status" value="1"/>
</dbReference>
<accession>A0A7C2NYM2</accession>
<dbReference type="EMBL" id="DSOK01000005">
    <property type="protein sequence ID" value="HEN13872.1"/>
    <property type="molecule type" value="Genomic_DNA"/>
</dbReference>